<feature type="region of interest" description="Disordered" evidence="1">
    <location>
        <begin position="324"/>
        <end position="570"/>
    </location>
</feature>
<feature type="compositionally biased region" description="Low complexity" evidence="1">
    <location>
        <begin position="324"/>
        <end position="334"/>
    </location>
</feature>
<organism evidence="2 3">
    <name type="scientific">Edaphochlamys debaryana</name>
    <dbReference type="NCBI Taxonomy" id="47281"/>
    <lineage>
        <taxon>Eukaryota</taxon>
        <taxon>Viridiplantae</taxon>
        <taxon>Chlorophyta</taxon>
        <taxon>core chlorophytes</taxon>
        <taxon>Chlorophyceae</taxon>
        <taxon>CS clade</taxon>
        <taxon>Chlamydomonadales</taxon>
        <taxon>Chlamydomonadales incertae sedis</taxon>
        <taxon>Edaphochlamys</taxon>
    </lineage>
</organism>
<feature type="compositionally biased region" description="Gly residues" evidence="1">
    <location>
        <begin position="124"/>
        <end position="135"/>
    </location>
</feature>
<feature type="region of interest" description="Disordered" evidence="1">
    <location>
        <begin position="886"/>
        <end position="1002"/>
    </location>
</feature>
<dbReference type="EMBL" id="JAEHOE010000128">
    <property type="protein sequence ID" value="KAG2485524.1"/>
    <property type="molecule type" value="Genomic_DNA"/>
</dbReference>
<dbReference type="Proteomes" id="UP000612055">
    <property type="component" value="Unassembled WGS sequence"/>
</dbReference>
<evidence type="ECO:0000256" key="1">
    <source>
        <dbReference type="SAM" id="MobiDB-lite"/>
    </source>
</evidence>
<protein>
    <submittedName>
        <fullName evidence="2">Uncharacterized protein</fullName>
    </submittedName>
</protein>
<feature type="compositionally biased region" description="Polar residues" evidence="1">
    <location>
        <begin position="409"/>
        <end position="418"/>
    </location>
</feature>
<feature type="compositionally biased region" description="Gly residues" evidence="1">
    <location>
        <begin position="940"/>
        <end position="956"/>
    </location>
</feature>
<feature type="compositionally biased region" description="Low complexity" evidence="1">
    <location>
        <begin position="749"/>
        <end position="760"/>
    </location>
</feature>
<feature type="compositionally biased region" description="Polar residues" evidence="1">
    <location>
        <begin position="895"/>
        <end position="912"/>
    </location>
</feature>
<comment type="caution">
    <text evidence="2">The sequence shown here is derived from an EMBL/GenBank/DDBJ whole genome shotgun (WGS) entry which is preliminary data.</text>
</comment>
<accession>A0A835XT65</accession>
<keyword evidence="3" id="KW-1185">Reference proteome</keyword>
<feature type="region of interest" description="Disordered" evidence="1">
    <location>
        <begin position="81"/>
        <end position="167"/>
    </location>
</feature>
<gene>
    <name evidence="2" type="ORF">HYH03_015796</name>
</gene>
<name>A0A835XT65_9CHLO</name>
<feature type="region of interest" description="Disordered" evidence="1">
    <location>
        <begin position="1319"/>
        <end position="1366"/>
    </location>
</feature>
<feature type="compositionally biased region" description="Basic and acidic residues" evidence="1">
    <location>
        <begin position="638"/>
        <end position="656"/>
    </location>
</feature>
<sequence>MAASPGQPSPAWTVPTAANLPAISSERLLGGERSGFSAFTGGPRKEISYASTTASRVSIAPIPLDALEVILDDFALQRRGAHSSAPNSARGGHPSGPQRVGSSAGLAAVGGALPGSPPVRRGTGNLGSAGPGGRSSQGRAWALPSAGERQRGARQHTGELPGVSRNARSAFVRTTSFGLRASTPPGLGALDGGTGRDSLFCTLPGLPPGSPMTLSSRAQAVLQEPESAVHLKRVIPLDPWQLENHLVITAPNGTPVNDLEDICYENAASVDGLPMGRDVVVVLTTSADGVPVPRVIPLDQPGANSLRRTGMTAFLAAQQAAADALRSPGSTGQLQMGGGGPGSPRVSASGGPMPPPWEGSDGNLSLGEDLPRSHSPIMGRPLTTAAGAPGPRTSDSGRVGSGSGSGSGRPQTTQQPFPSQRPGGAPSSHQHHHLTSTYSALPALGEGAGGGGGPPWKPPTARQPSGSLAPGGEGPSSLPQLSRHSGTGRHPVMASPDGAFGMGLGREDMVGPDASGQGRGDSGDEGRVSPASPSLPQQPMSPEGTGRRVRVSAGYIPEDDRPSPTRSRLLGRITTLMAERHAAAKGGSAGGNRLVLSSLTGMDLVEFSERTLADPWGRSAQAGDSRPTSAAAAGSGLDGRESPEAREAREAAERRQAKLLKSLTMLLTTGRNFHLPHVANAPPPPPAPGSAAMQRARPPPLLPPPEEGDEEEEGDEGVPQTATTAKTPSAYQPPWARSQPASPTRQPASPSRVPNRSPRPSDQPLPVKDPPSPAPAASTAPSTAKAKKRVRCPADLATVMRYHGGSAGEQGQWQGEGQSEGDGLSEAGPQGGVWERLESVAAAAADGGLDPRELLSLAEQLDLANEEFRLVANARARAKRMEAFMGAGPAPWGQPSASTAPTASGESAQAQAPVQAAKGTASGGESSAASGAEPSATSGGEPGAASGGETGSGPAAGAGVSAEAGASADASASAGGEERKRSPPAQRPPAPPESLASPGSMLLSEGPSALLLAKRREGAMAPQVSQVISSLEAPLDRPMEVDLEALLGAMGEALVASSGQAEVHSMRLDDTFRQRTERYLEQLQRANPAAFEENSAAQAEADYRSSVERAKLRLRQLHGEVAGEPLTSAGKPRNQYDKAMAMLQSQRPFFLPPVVPRETVERAPVPPMLGGRAPARPPWDVHASIFRERKRGDARDVVDNEAVLSAQCNLDWSRIATKMLFIKLVAREDQGVRQLAGKGGRTALEAEMASIRAELLSAFPLVRAAFTYFSIATPAEVYAAAAEAAAAAAAEAPAAGTSPEAAAAEVAAMAASAAALGARPVPERFGSPGDRRDSPPRQHHSHGRPEPSRGQTPDGSVPAPPVPESVAAAAAAASEARVYSGGSGILELDEQRWLAFCAAVGLAGRSVGVRMADLRLLFWTVNREEEKNMTLESIENNDFAFVRFEFMEALIRVAFSRYVSSGLVAEGAEATRRLLAHLQAALPPLAQVEPNAFRRGRLYTAEMEVAVVHNLELLTACYKLYKARDRAKYLAIDHWMSFMETNNLLAPHMGVSPTDARLIFAWSQMVVVDELKLRRKAVSLQLWDFIEAVARLADRVALPAAEDMDRWMLYNLNIGKNTPLPPGATRVWAYCNALATGRSGPGLERRPSGSSLLSAPSRPLAPKFRALVDYLAGALADAWGGANTHETAQNMLRAANMLSGGVELA</sequence>
<feature type="compositionally biased region" description="Polar residues" evidence="1">
    <location>
        <begin position="739"/>
        <end position="748"/>
    </location>
</feature>
<feature type="compositionally biased region" description="Polar residues" evidence="1">
    <location>
        <begin position="720"/>
        <end position="730"/>
    </location>
</feature>
<feature type="compositionally biased region" description="Low complexity" evidence="1">
    <location>
        <begin position="100"/>
        <end position="111"/>
    </location>
</feature>
<evidence type="ECO:0000313" key="3">
    <source>
        <dbReference type="Proteomes" id="UP000612055"/>
    </source>
</evidence>
<proteinExistence type="predicted"/>
<reference evidence="2" key="1">
    <citation type="journal article" date="2020" name="bioRxiv">
        <title>Comparative genomics of Chlamydomonas.</title>
        <authorList>
            <person name="Craig R.J."/>
            <person name="Hasan A.R."/>
            <person name="Ness R.W."/>
            <person name="Keightley P.D."/>
        </authorList>
    </citation>
    <scope>NUCLEOTIDE SEQUENCE</scope>
    <source>
        <strain evidence="2">CCAP 11/70</strain>
    </source>
</reference>
<evidence type="ECO:0000313" key="2">
    <source>
        <dbReference type="EMBL" id="KAG2485524.1"/>
    </source>
</evidence>
<feature type="region of interest" description="Disordered" evidence="1">
    <location>
        <begin position="612"/>
        <end position="656"/>
    </location>
</feature>
<dbReference type="OrthoDB" id="540243at2759"/>
<feature type="compositionally biased region" description="Low complexity" evidence="1">
    <location>
        <begin position="916"/>
        <end position="939"/>
    </location>
</feature>
<feature type="compositionally biased region" description="Acidic residues" evidence="1">
    <location>
        <begin position="706"/>
        <end position="716"/>
    </location>
</feature>
<feature type="compositionally biased region" description="Polar residues" evidence="1">
    <location>
        <begin position="531"/>
        <end position="540"/>
    </location>
</feature>
<feature type="compositionally biased region" description="Low complexity" evidence="1">
    <location>
        <begin position="775"/>
        <end position="784"/>
    </location>
</feature>
<feature type="region of interest" description="Disordered" evidence="1">
    <location>
        <begin position="674"/>
        <end position="835"/>
    </location>
</feature>
<feature type="compositionally biased region" description="Low complexity" evidence="1">
    <location>
        <begin position="957"/>
        <end position="975"/>
    </location>
</feature>
<feature type="compositionally biased region" description="Pro residues" evidence="1">
    <location>
        <begin position="761"/>
        <end position="774"/>
    </location>
</feature>